<gene>
    <name evidence="3" type="ORF">FCN18_19835</name>
</gene>
<dbReference type="Proteomes" id="UP000309992">
    <property type="component" value="Unassembled WGS sequence"/>
</dbReference>
<evidence type="ECO:0000313" key="4">
    <source>
        <dbReference type="Proteomes" id="UP000309992"/>
    </source>
</evidence>
<dbReference type="Pfam" id="PF02517">
    <property type="entry name" value="Rce1-like"/>
    <property type="match status" value="1"/>
</dbReference>
<dbReference type="InterPro" id="IPR003675">
    <property type="entry name" value="Rce1/LyrA-like_dom"/>
</dbReference>
<protein>
    <submittedName>
        <fullName evidence="3">CPBP family intramembrane metalloprotease</fullName>
    </submittedName>
</protein>
<keyword evidence="3" id="KW-0645">Protease</keyword>
<dbReference type="EMBL" id="SWMS01000010">
    <property type="protein sequence ID" value="TKG69732.1"/>
    <property type="molecule type" value="Genomic_DNA"/>
</dbReference>
<organism evidence="3 4">
    <name type="scientific">Prauserella endophytica</name>
    <dbReference type="NCBI Taxonomy" id="1592324"/>
    <lineage>
        <taxon>Bacteria</taxon>
        <taxon>Bacillati</taxon>
        <taxon>Actinomycetota</taxon>
        <taxon>Actinomycetes</taxon>
        <taxon>Pseudonocardiales</taxon>
        <taxon>Pseudonocardiaceae</taxon>
        <taxon>Prauserella</taxon>
        <taxon>Prauserella coralliicola group</taxon>
    </lineage>
</organism>
<feature type="transmembrane region" description="Helical" evidence="1">
    <location>
        <begin position="33"/>
        <end position="51"/>
    </location>
</feature>
<dbReference type="GO" id="GO:0008237">
    <property type="term" value="F:metallopeptidase activity"/>
    <property type="evidence" value="ECO:0007669"/>
    <property type="project" value="UniProtKB-KW"/>
</dbReference>
<dbReference type="RefSeq" id="WP_113644738.1">
    <property type="nucleotide sequence ID" value="NZ_SWMS01000010.1"/>
</dbReference>
<keyword evidence="1" id="KW-0472">Membrane</keyword>
<evidence type="ECO:0000256" key="1">
    <source>
        <dbReference type="SAM" id="Phobius"/>
    </source>
</evidence>
<evidence type="ECO:0000313" key="3">
    <source>
        <dbReference type="EMBL" id="TKG69732.1"/>
    </source>
</evidence>
<sequence length="211" mass="21794">MSRRGRAAAVAAAGAGLLGASFTAAPGSRGFYALTASTAAVWFAGGLVCGPRRVVRRRRIRPSEVTVPLATGFAAFGVFRAVQPVAERVPVLRGALARVRDYATAGAPGPTLLTTLVNGVAEEVFFRGGFHAVAGRAPVVTTTLAYVLVTTATRNPALVGASAVMGLLLGSQRRATGGVLAPALTHVVWSSLMFRDLLRRADSRAECGHGQ</sequence>
<comment type="caution">
    <text evidence="3">The sequence shown here is derived from an EMBL/GenBank/DDBJ whole genome shotgun (WGS) entry which is preliminary data.</text>
</comment>
<reference evidence="3 4" key="1">
    <citation type="journal article" date="2015" name="Antonie Van Leeuwenhoek">
        <title>Prauserella endophytica sp. nov., an endophytic actinobacterium isolated from Tamarix taklamakanensis.</title>
        <authorList>
            <person name="Liu J.M."/>
            <person name="Habden X."/>
            <person name="Guo L."/>
            <person name="Tuo L."/>
            <person name="Jiang Z.K."/>
            <person name="Liu S.W."/>
            <person name="Liu X.F."/>
            <person name="Chen L."/>
            <person name="Li R.F."/>
            <person name="Zhang Y.Q."/>
            <person name="Sun C.H."/>
        </authorList>
    </citation>
    <scope>NUCLEOTIDE SEQUENCE [LARGE SCALE GENOMIC DNA]</scope>
    <source>
        <strain evidence="3 4">CGMCC 4.7182</strain>
    </source>
</reference>
<keyword evidence="1" id="KW-1133">Transmembrane helix</keyword>
<evidence type="ECO:0000259" key="2">
    <source>
        <dbReference type="Pfam" id="PF02517"/>
    </source>
</evidence>
<feature type="domain" description="CAAX prenyl protease 2/Lysostaphin resistance protein A-like" evidence="2">
    <location>
        <begin position="111"/>
        <end position="190"/>
    </location>
</feature>
<keyword evidence="3" id="KW-0482">Metalloprotease</keyword>
<proteinExistence type="predicted"/>
<keyword evidence="1" id="KW-0812">Transmembrane</keyword>
<keyword evidence="3" id="KW-0378">Hydrolase</keyword>
<name>A0ABY2S2R9_9PSEU</name>
<keyword evidence="4" id="KW-1185">Reference proteome</keyword>
<accession>A0ABY2S2R9</accession>